<evidence type="ECO:0000259" key="3">
    <source>
        <dbReference type="Pfam" id="PF03061"/>
    </source>
</evidence>
<organism evidence="4">
    <name type="scientific">marine sediment metagenome</name>
    <dbReference type="NCBI Taxonomy" id="412755"/>
    <lineage>
        <taxon>unclassified sequences</taxon>
        <taxon>metagenomes</taxon>
        <taxon>ecological metagenomes</taxon>
    </lineage>
</organism>
<dbReference type="InterPro" id="IPR039298">
    <property type="entry name" value="ACOT13"/>
</dbReference>
<dbReference type="PANTHER" id="PTHR21660:SF1">
    <property type="entry name" value="ACYL-COENZYME A THIOESTERASE 13"/>
    <property type="match status" value="1"/>
</dbReference>
<dbReference type="AlphaFoldDB" id="A0A0F9XSK8"/>
<protein>
    <recommendedName>
        <fullName evidence="3">Thioesterase domain-containing protein</fullName>
    </recommendedName>
</protein>
<dbReference type="EMBL" id="LAZR01000072">
    <property type="protein sequence ID" value="KKN95248.1"/>
    <property type="molecule type" value="Genomic_DNA"/>
</dbReference>
<proteinExistence type="inferred from homology"/>
<feature type="domain" description="Thioesterase" evidence="3">
    <location>
        <begin position="55"/>
        <end position="131"/>
    </location>
</feature>
<keyword evidence="2" id="KW-0378">Hydrolase</keyword>
<evidence type="ECO:0000313" key="4">
    <source>
        <dbReference type="EMBL" id="KKN95248.1"/>
    </source>
</evidence>
<dbReference type="NCBIfam" id="TIGR00369">
    <property type="entry name" value="unchar_dom_1"/>
    <property type="match status" value="1"/>
</dbReference>
<dbReference type="InterPro" id="IPR029069">
    <property type="entry name" value="HotDog_dom_sf"/>
</dbReference>
<dbReference type="InterPro" id="IPR006683">
    <property type="entry name" value="Thioestr_dom"/>
</dbReference>
<name>A0A0F9XSK8_9ZZZZ</name>
<gene>
    <name evidence="4" type="ORF">LCGC14_0180610</name>
</gene>
<comment type="caution">
    <text evidence="4">The sequence shown here is derived from an EMBL/GenBank/DDBJ whole genome shotgun (WGS) entry which is preliminary data.</text>
</comment>
<comment type="similarity">
    <text evidence="1">Belongs to the thioesterase PaaI family.</text>
</comment>
<dbReference type="PANTHER" id="PTHR21660">
    <property type="entry name" value="THIOESTERASE SUPERFAMILY MEMBER-RELATED"/>
    <property type="match status" value="1"/>
</dbReference>
<evidence type="ECO:0000256" key="1">
    <source>
        <dbReference type="ARBA" id="ARBA00008324"/>
    </source>
</evidence>
<sequence>MNLKDMTGLQIMQAIASGELPFAPIAKTVPMEFEAAEEGRVVFKATANETHTNPMGGVHGGFAATVMDSVTGCATHTVLGAGVGYGTIELNVKMCKPVPFNKTLIAEGKVINKTRRLVISEGYLRDETGSLYAYATATNMILS</sequence>
<dbReference type="SUPFAM" id="SSF54637">
    <property type="entry name" value="Thioesterase/thiol ester dehydrase-isomerase"/>
    <property type="match status" value="1"/>
</dbReference>
<dbReference type="InterPro" id="IPR003736">
    <property type="entry name" value="PAAI_dom"/>
</dbReference>
<dbReference type="Pfam" id="PF03061">
    <property type="entry name" value="4HBT"/>
    <property type="match status" value="1"/>
</dbReference>
<dbReference type="GO" id="GO:0047617">
    <property type="term" value="F:fatty acyl-CoA hydrolase activity"/>
    <property type="evidence" value="ECO:0007669"/>
    <property type="project" value="InterPro"/>
</dbReference>
<accession>A0A0F9XSK8</accession>
<evidence type="ECO:0000256" key="2">
    <source>
        <dbReference type="ARBA" id="ARBA00022801"/>
    </source>
</evidence>
<dbReference type="CDD" id="cd03443">
    <property type="entry name" value="PaaI_thioesterase"/>
    <property type="match status" value="1"/>
</dbReference>
<dbReference type="Gene3D" id="3.10.129.10">
    <property type="entry name" value="Hotdog Thioesterase"/>
    <property type="match status" value="1"/>
</dbReference>
<reference evidence="4" key="1">
    <citation type="journal article" date="2015" name="Nature">
        <title>Complex archaea that bridge the gap between prokaryotes and eukaryotes.</title>
        <authorList>
            <person name="Spang A."/>
            <person name="Saw J.H."/>
            <person name="Jorgensen S.L."/>
            <person name="Zaremba-Niedzwiedzka K."/>
            <person name="Martijn J."/>
            <person name="Lind A.E."/>
            <person name="van Eijk R."/>
            <person name="Schleper C."/>
            <person name="Guy L."/>
            <person name="Ettema T.J."/>
        </authorList>
    </citation>
    <scope>NUCLEOTIDE SEQUENCE</scope>
</reference>